<evidence type="ECO:0000259" key="14">
    <source>
        <dbReference type="PROSITE" id="PS50873"/>
    </source>
</evidence>
<dbReference type="EC" id="1.11.1.-" evidence="13"/>
<comment type="caution">
    <text evidence="15">The sequence shown here is derived from an EMBL/GenBank/DDBJ whole genome shotgun (WGS) entry which is preliminary data.</text>
</comment>
<dbReference type="SUPFAM" id="SSF48113">
    <property type="entry name" value="Heme-dependent peroxidases"/>
    <property type="match status" value="1"/>
</dbReference>
<dbReference type="InterPro" id="IPR019793">
    <property type="entry name" value="Peroxidases_heam-ligand_BS"/>
</dbReference>
<accession>A0A9N9PNM0</accession>
<evidence type="ECO:0000256" key="9">
    <source>
        <dbReference type="PIRSR" id="PIRSR601621-1"/>
    </source>
</evidence>
<dbReference type="InterPro" id="IPR010255">
    <property type="entry name" value="Haem_peroxidase_sf"/>
</dbReference>
<keyword evidence="13" id="KW-0732">Signal</keyword>
<feature type="binding site" evidence="10">
    <location>
        <position position="241"/>
    </location>
    <ligand>
        <name>Ca(2+)</name>
        <dbReference type="ChEBI" id="CHEBI:29108"/>
        <label>2</label>
    </ligand>
</feature>
<sequence length="349" mass="37770">MRASIFPFLILWNISFVLAETILIDYNTGMVDGVPLPGDLASLQFSTEVGRTVAQILELNVSAQGSPSEIVDLNDANHPCSKWAGISVKLTELFQNTTTKECTNDARAAIRAGFHDAGTWSKTLASTGQDYGGADGSIYLFGETTRAENNGLQGIVNRLGQLAKDSAVEVADMIQFAAAHATVTCPLGPRIRTFVGRKDATKPSPDGLLPSATSDAQTLLDLFFDKNIGPLDLVALVGAHSVSRQFTFNSTRAGESQDSTPGVWDTKFYEDTIRSDFNAGHGVLTFPSDKALSLHGPLQEEWNGYAVRQNDWVEHFSRAYIRLSLTGVNNIQNLTECTDALPLPVITFP</sequence>
<keyword evidence="10 13" id="KW-0106">Calcium</keyword>
<evidence type="ECO:0000313" key="16">
    <source>
        <dbReference type="Proteomes" id="UP000696280"/>
    </source>
</evidence>
<keyword evidence="2 13" id="KW-0575">Peroxidase</keyword>
<dbReference type="Pfam" id="PF00141">
    <property type="entry name" value="peroxidase"/>
    <property type="match status" value="1"/>
</dbReference>
<dbReference type="EMBL" id="CAJVRL010000052">
    <property type="protein sequence ID" value="CAG8953691.1"/>
    <property type="molecule type" value="Genomic_DNA"/>
</dbReference>
<evidence type="ECO:0000256" key="7">
    <source>
        <dbReference type="ARBA" id="ARBA00023157"/>
    </source>
</evidence>
<comment type="similarity">
    <text evidence="1 13">Belongs to the peroxidase family. Ligninase subfamily.</text>
</comment>
<dbReference type="GO" id="GO:0046872">
    <property type="term" value="F:metal ion binding"/>
    <property type="evidence" value="ECO:0007669"/>
    <property type="project" value="UniProtKB-UniRule"/>
</dbReference>
<dbReference type="Proteomes" id="UP000696280">
    <property type="component" value="Unassembled WGS sequence"/>
</dbReference>
<keyword evidence="7 12" id="KW-1015">Disulfide bond</keyword>
<dbReference type="Gene3D" id="1.10.420.10">
    <property type="entry name" value="Peroxidase, domain 2"/>
    <property type="match status" value="1"/>
</dbReference>
<dbReference type="AlphaFoldDB" id="A0A9N9PNM0"/>
<dbReference type="GO" id="GO:0020037">
    <property type="term" value="F:heme binding"/>
    <property type="evidence" value="ECO:0007669"/>
    <property type="project" value="UniProtKB-UniRule"/>
</dbReference>
<dbReference type="InterPro" id="IPR001621">
    <property type="entry name" value="Ligninase"/>
</dbReference>
<dbReference type="PANTHER" id="PTHR31356">
    <property type="entry name" value="THYLAKOID LUMENAL 29 KDA PROTEIN, CHLOROPLASTIC-RELATED"/>
    <property type="match status" value="1"/>
</dbReference>
<feature type="disulfide bond" evidence="12">
    <location>
        <begin position="80"/>
        <end position="337"/>
    </location>
</feature>
<dbReference type="GO" id="GO:0004601">
    <property type="term" value="F:peroxidase activity"/>
    <property type="evidence" value="ECO:0007669"/>
    <property type="project" value="UniProtKB-KW"/>
</dbReference>
<dbReference type="PRINTS" id="PR00462">
    <property type="entry name" value="LIGNINASE"/>
</dbReference>
<comment type="cofactor">
    <cofactor evidence="10 13">
        <name>Ca(2+)</name>
        <dbReference type="ChEBI" id="CHEBI:29108"/>
    </cofactor>
    <text evidence="10 13">Binds 2 calcium ions per subunit.</text>
</comment>
<reference evidence="15" key="1">
    <citation type="submission" date="2021-07" db="EMBL/GenBank/DDBJ databases">
        <authorList>
            <person name="Durling M."/>
        </authorList>
    </citation>
    <scope>NUCLEOTIDE SEQUENCE</scope>
</reference>
<protein>
    <recommendedName>
        <fullName evidence="13">Peroxidase</fullName>
        <ecNumber evidence="13">1.11.1.-</ecNumber>
    </recommendedName>
</protein>
<evidence type="ECO:0000256" key="2">
    <source>
        <dbReference type="ARBA" id="ARBA00022559"/>
    </source>
</evidence>
<dbReference type="PROSITE" id="PS00436">
    <property type="entry name" value="PEROXIDASE_2"/>
    <property type="match status" value="1"/>
</dbReference>
<feature type="disulfide bond" evidence="12">
    <location>
        <begin position="102"/>
        <end position="185"/>
    </location>
</feature>
<dbReference type="Gene3D" id="1.10.520.10">
    <property type="match status" value="1"/>
</dbReference>
<dbReference type="InterPro" id="IPR019794">
    <property type="entry name" value="Peroxidases_AS"/>
</dbReference>
<dbReference type="InterPro" id="IPR044831">
    <property type="entry name" value="Ccp1-like"/>
</dbReference>
<dbReference type="GO" id="GO:0000302">
    <property type="term" value="P:response to reactive oxygen species"/>
    <property type="evidence" value="ECO:0007669"/>
    <property type="project" value="TreeGrafter"/>
</dbReference>
<dbReference type="GO" id="GO:0042744">
    <property type="term" value="P:hydrogen peroxide catabolic process"/>
    <property type="evidence" value="ECO:0007669"/>
    <property type="project" value="TreeGrafter"/>
</dbReference>
<feature type="domain" description="Plant heme peroxidase family profile" evidence="14">
    <location>
        <begin position="168"/>
        <end position="244"/>
    </location>
</feature>
<feature type="signal peptide" evidence="13">
    <location>
        <begin position="1"/>
        <end position="19"/>
    </location>
</feature>
<evidence type="ECO:0000256" key="8">
    <source>
        <dbReference type="ARBA" id="ARBA00023180"/>
    </source>
</evidence>
<comment type="cofactor">
    <cofactor evidence="10">
        <name>heme b</name>
        <dbReference type="ChEBI" id="CHEBI:60344"/>
    </cofactor>
    <text evidence="10">Binds 1 heme b (iron(II)-protoporphyrin IX) group per subunit.</text>
</comment>
<feature type="binding site" evidence="10">
    <location>
        <position position="258"/>
    </location>
    <ligand>
        <name>Ca(2+)</name>
        <dbReference type="ChEBI" id="CHEBI:29108"/>
        <label>2</label>
    </ligand>
</feature>
<name>A0A9N9PNM0_9HELO</name>
<feature type="binding site" evidence="10">
    <location>
        <position position="265"/>
    </location>
    <ligand>
        <name>Ca(2+)</name>
        <dbReference type="ChEBI" id="CHEBI:29108"/>
        <label>2</label>
    </ligand>
</feature>
<evidence type="ECO:0000256" key="1">
    <source>
        <dbReference type="ARBA" id="ARBA00006089"/>
    </source>
</evidence>
<dbReference type="OrthoDB" id="2113341at2759"/>
<keyword evidence="5 13" id="KW-0560">Oxidoreductase</keyword>
<evidence type="ECO:0000256" key="10">
    <source>
        <dbReference type="PIRSR" id="PIRSR601621-2"/>
    </source>
</evidence>
<feature type="active site" description="Proton acceptor" evidence="9">
    <location>
        <position position="115"/>
    </location>
</feature>
<evidence type="ECO:0000256" key="3">
    <source>
        <dbReference type="ARBA" id="ARBA00022617"/>
    </source>
</evidence>
<evidence type="ECO:0000313" key="15">
    <source>
        <dbReference type="EMBL" id="CAG8953691.1"/>
    </source>
</evidence>
<dbReference type="PROSITE" id="PS50873">
    <property type="entry name" value="PEROXIDASE_4"/>
    <property type="match status" value="1"/>
</dbReference>
<keyword evidence="8" id="KW-0325">Glycoprotein</keyword>
<gene>
    <name evidence="15" type="ORF">HYFRA_00006580</name>
</gene>
<feature type="binding site" evidence="10">
    <location>
        <position position="260"/>
    </location>
    <ligand>
        <name>Ca(2+)</name>
        <dbReference type="ChEBI" id="CHEBI:29108"/>
        <label>2</label>
    </ligand>
</feature>
<feature type="binding site" evidence="10">
    <location>
        <position position="137"/>
    </location>
    <ligand>
        <name>Ca(2+)</name>
        <dbReference type="ChEBI" id="CHEBI:29108"/>
        <label>1</label>
    </ligand>
</feature>
<keyword evidence="3 10" id="KW-0349">Heme</keyword>
<evidence type="ECO:0000256" key="11">
    <source>
        <dbReference type="PIRSR" id="PIRSR601621-3"/>
    </source>
</evidence>
<feature type="binding site" evidence="10">
    <location>
        <position position="116"/>
    </location>
    <ligand>
        <name>Ca(2+)</name>
        <dbReference type="ChEBI" id="CHEBI:29108"/>
        <label>1</label>
    </ligand>
</feature>
<evidence type="ECO:0000256" key="12">
    <source>
        <dbReference type="PIRSR" id="PIRSR601621-4"/>
    </source>
</evidence>
<dbReference type="PROSITE" id="PS00435">
    <property type="entry name" value="PEROXIDASE_1"/>
    <property type="match status" value="1"/>
</dbReference>
<keyword evidence="6 10" id="KW-0408">Iron</keyword>
<feature type="binding site" evidence="10">
    <location>
        <position position="135"/>
    </location>
    <ligand>
        <name>Ca(2+)</name>
        <dbReference type="ChEBI" id="CHEBI:29108"/>
        <label>1</label>
    </ligand>
</feature>
<dbReference type="PRINTS" id="PR00458">
    <property type="entry name" value="PEROXIDASE"/>
</dbReference>
<organism evidence="15 16">
    <name type="scientific">Hymenoscyphus fraxineus</name>
    <dbReference type="NCBI Taxonomy" id="746836"/>
    <lineage>
        <taxon>Eukaryota</taxon>
        <taxon>Fungi</taxon>
        <taxon>Dikarya</taxon>
        <taxon>Ascomycota</taxon>
        <taxon>Pezizomycotina</taxon>
        <taxon>Leotiomycetes</taxon>
        <taxon>Helotiales</taxon>
        <taxon>Helotiaceae</taxon>
        <taxon>Hymenoscyphus</taxon>
    </lineage>
</organism>
<feature type="chain" id="PRO_5040548220" description="Peroxidase" evidence="13">
    <location>
        <begin position="20"/>
        <end position="349"/>
    </location>
</feature>
<keyword evidence="4 10" id="KW-0479">Metal-binding</keyword>
<dbReference type="FunFam" id="1.10.520.10:FF:000021">
    <property type="entry name" value="Peroxidase"/>
    <property type="match status" value="1"/>
</dbReference>
<dbReference type="InterPro" id="IPR002016">
    <property type="entry name" value="Haem_peroxidase"/>
</dbReference>
<feature type="site" description="Transition state stabilizer" evidence="11">
    <location>
        <position position="111"/>
    </location>
</feature>
<proteinExistence type="inferred from homology"/>
<keyword evidence="16" id="KW-1185">Reference proteome</keyword>
<feature type="binding site" description="axial binding residue" evidence="10">
    <location>
        <position position="240"/>
    </location>
    <ligand>
        <name>heme b</name>
        <dbReference type="ChEBI" id="CHEBI:60344"/>
    </ligand>
    <ligandPart>
        <name>Fe</name>
        <dbReference type="ChEBI" id="CHEBI:18248"/>
    </ligandPart>
</feature>
<evidence type="ECO:0000256" key="13">
    <source>
        <dbReference type="RuleBase" id="RU363051"/>
    </source>
</evidence>
<evidence type="ECO:0000256" key="6">
    <source>
        <dbReference type="ARBA" id="ARBA00023004"/>
    </source>
</evidence>
<evidence type="ECO:0000256" key="4">
    <source>
        <dbReference type="ARBA" id="ARBA00022723"/>
    </source>
</evidence>
<dbReference type="PANTHER" id="PTHR31356:SF66">
    <property type="entry name" value="CATALASE-PEROXIDASE"/>
    <property type="match status" value="1"/>
</dbReference>
<evidence type="ECO:0000256" key="5">
    <source>
        <dbReference type="ARBA" id="ARBA00023002"/>
    </source>
</evidence>
<dbReference type="GO" id="GO:0034599">
    <property type="term" value="P:cellular response to oxidative stress"/>
    <property type="evidence" value="ECO:0007669"/>
    <property type="project" value="InterPro"/>
</dbReference>